<keyword evidence="3" id="KW-1185">Reference proteome</keyword>
<dbReference type="EMBL" id="JAWJBA010000990">
    <property type="protein sequence ID" value="MDV2687628.1"/>
    <property type="molecule type" value="Genomic_DNA"/>
</dbReference>
<feature type="domain" description="Adenine deaminase C-terminal" evidence="1">
    <location>
        <begin position="1"/>
        <end position="61"/>
    </location>
</feature>
<sequence>GGVMTDLPLEALMIQEKRLFAELVKRGYAFSDPIYSLLFFSSTHLPYIRVTQQGMYDVMNKTVLFPTIMR</sequence>
<dbReference type="InterPro" id="IPR026912">
    <property type="entry name" value="Adenine_deam_C"/>
</dbReference>
<proteinExistence type="predicted"/>
<comment type="caution">
    <text evidence="2">The sequence shown here is derived from an EMBL/GenBank/DDBJ whole genome shotgun (WGS) entry which is preliminary data.</text>
</comment>
<organism evidence="2 3">
    <name type="scientific">Alkalihalophilus lindianensis</name>
    <dbReference type="NCBI Taxonomy" id="1630542"/>
    <lineage>
        <taxon>Bacteria</taxon>
        <taxon>Bacillati</taxon>
        <taxon>Bacillota</taxon>
        <taxon>Bacilli</taxon>
        <taxon>Bacillales</taxon>
        <taxon>Bacillaceae</taxon>
        <taxon>Alkalihalophilus</taxon>
    </lineage>
</organism>
<dbReference type="Pfam" id="PF13382">
    <property type="entry name" value="Adenine_deam_C"/>
    <property type="match status" value="1"/>
</dbReference>
<accession>A0ABU3XIL0</accession>
<dbReference type="Proteomes" id="UP001287282">
    <property type="component" value="Unassembled WGS sequence"/>
</dbReference>
<protein>
    <submittedName>
        <fullName evidence="2">Adenine deaminase C-terminal domain-containing protein</fullName>
    </submittedName>
</protein>
<evidence type="ECO:0000313" key="3">
    <source>
        <dbReference type="Proteomes" id="UP001287282"/>
    </source>
</evidence>
<gene>
    <name evidence="2" type="ORF">RYX56_25090</name>
</gene>
<name>A0ABU3XIL0_9BACI</name>
<evidence type="ECO:0000259" key="1">
    <source>
        <dbReference type="Pfam" id="PF13382"/>
    </source>
</evidence>
<feature type="non-terminal residue" evidence="2">
    <location>
        <position position="1"/>
    </location>
</feature>
<dbReference type="RefSeq" id="WP_317124479.1">
    <property type="nucleotide sequence ID" value="NZ_JAWJBA010000990.1"/>
</dbReference>
<reference evidence="2 3" key="1">
    <citation type="submission" date="2023-10" db="EMBL/GenBank/DDBJ databases">
        <title>Screening of Alkalihalobacillus lindianensis BZ-TG-R113 and Its Alleviation of Salt Stress on Rapeseed Growth.</title>
        <authorList>
            <person name="Zhao B."/>
            <person name="Guo T."/>
        </authorList>
    </citation>
    <scope>NUCLEOTIDE SEQUENCE [LARGE SCALE GENOMIC DNA]</scope>
    <source>
        <strain evidence="2 3">BZ-TG-R113</strain>
    </source>
</reference>
<evidence type="ECO:0000313" key="2">
    <source>
        <dbReference type="EMBL" id="MDV2687628.1"/>
    </source>
</evidence>